<protein>
    <submittedName>
        <fullName evidence="4">Uncharacterized protein</fullName>
    </submittedName>
</protein>
<dbReference type="OrthoDB" id="764594at2759"/>
<organism evidence="4 5">
    <name type="scientific">Dichanthelium oligosanthes</name>
    <dbReference type="NCBI Taxonomy" id="888268"/>
    <lineage>
        <taxon>Eukaryota</taxon>
        <taxon>Viridiplantae</taxon>
        <taxon>Streptophyta</taxon>
        <taxon>Embryophyta</taxon>
        <taxon>Tracheophyta</taxon>
        <taxon>Spermatophyta</taxon>
        <taxon>Magnoliopsida</taxon>
        <taxon>Liliopsida</taxon>
        <taxon>Poales</taxon>
        <taxon>Poaceae</taxon>
        <taxon>PACMAD clade</taxon>
        <taxon>Panicoideae</taxon>
        <taxon>Panicodae</taxon>
        <taxon>Paniceae</taxon>
        <taxon>Dichantheliinae</taxon>
        <taxon>Dichanthelium</taxon>
    </lineage>
</organism>
<evidence type="ECO:0000313" key="4">
    <source>
        <dbReference type="EMBL" id="OEL36412.1"/>
    </source>
</evidence>
<comment type="similarity">
    <text evidence="1">Belongs to the mTERF family.</text>
</comment>
<dbReference type="EMBL" id="LWDX02009258">
    <property type="protein sequence ID" value="OEL36412.1"/>
    <property type="molecule type" value="Genomic_DNA"/>
</dbReference>
<dbReference type="InterPro" id="IPR003690">
    <property type="entry name" value="MTERF"/>
</dbReference>
<sequence>MKKALKAFRGKGDELQDRFDFLVRTGLAQKDVVNMIKIAPQILNQKINVLESKISFLVNETAYPLSLLVGLVRINRRHPNFV</sequence>
<dbReference type="Gene3D" id="1.25.70.10">
    <property type="entry name" value="Transcription termination factor 3, mitochondrial"/>
    <property type="match status" value="1"/>
</dbReference>
<keyword evidence="3" id="KW-0809">Transit peptide</keyword>
<evidence type="ECO:0000313" key="5">
    <source>
        <dbReference type="Proteomes" id="UP000095767"/>
    </source>
</evidence>
<dbReference type="STRING" id="888268.A0A1E5WG91"/>
<keyword evidence="5" id="KW-1185">Reference proteome</keyword>
<evidence type="ECO:0000256" key="1">
    <source>
        <dbReference type="ARBA" id="ARBA00007692"/>
    </source>
</evidence>
<dbReference type="InterPro" id="IPR038538">
    <property type="entry name" value="MTERF_sf"/>
</dbReference>
<comment type="caution">
    <text evidence="4">The sequence shown here is derived from an EMBL/GenBank/DDBJ whole genome shotgun (WGS) entry which is preliminary data.</text>
</comment>
<keyword evidence="2" id="KW-0805">Transcription regulation</keyword>
<name>A0A1E5WG91_9POAL</name>
<evidence type="ECO:0000256" key="2">
    <source>
        <dbReference type="ARBA" id="ARBA00022472"/>
    </source>
</evidence>
<dbReference type="Proteomes" id="UP000095767">
    <property type="component" value="Unassembled WGS sequence"/>
</dbReference>
<keyword evidence="2" id="KW-0804">Transcription</keyword>
<keyword evidence="2" id="KW-0806">Transcription termination</keyword>
<dbReference type="GO" id="GO:0006353">
    <property type="term" value="P:DNA-templated transcription termination"/>
    <property type="evidence" value="ECO:0007669"/>
    <property type="project" value="UniProtKB-KW"/>
</dbReference>
<gene>
    <name evidence="4" type="ORF">BAE44_0002567</name>
</gene>
<proteinExistence type="inferred from homology"/>
<reference evidence="4 5" key="1">
    <citation type="submission" date="2016-09" db="EMBL/GenBank/DDBJ databases">
        <title>The draft genome of Dichanthelium oligosanthes: A C3 panicoid grass species.</title>
        <authorList>
            <person name="Studer A.J."/>
            <person name="Schnable J.C."/>
            <person name="Brutnell T.P."/>
        </authorList>
    </citation>
    <scope>NUCLEOTIDE SEQUENCE [LARGE SCALE GENOMIC DNA]</scope>
    <source>
        <strain evidence="5">cv. Kellogg 1175</strain>
        <tissue evidence="4">Leaf</tissue>
    </source>
</reference>
<accession>A0A1E5WG91</accession>
<dbReference type="GO" id="GO:0003676">
    <property type="term" value="F:nucleic acid binding"/>
    <property type="evidence" value="ECO:0007669"/>
    <property type="project" value="InterPro"/>
</dbReference>
<dbReference type="AlphaFoldDB" id="A0A1E5WG91"/>
<dbReference type="Pfam" id="PF02536">
    <property type="entry name" value="mTERF"/>
    <property type="match status" value="1"/>
</dbReference>
<evidence type="ECO:0000256" key="3">
    <source>
        <dbReference type="ARBA" id="ARBA00022946"/>
    </source>
</evidence>